<reference evidence="5 6" key="1">
    <citation type="submission" date="2022-07" db="EMBL/GenBank/DDBJ databases">
        <title>Fecal culturing of patients with breast cancer.</title>
        <authorList>
            <person name="Teng N.M.Y."/>
            <person name="Kiu R."/>
            <person name="Evans R."/>
            <person name="Baker D.J."/>
            <person name="Zenner C."/>
            <person name="Robinson S.D."/>
            <person name="Hall L.J."/>
        </authorList>
    </citation>
    <scope>NUCLEOTIDE SEQUENCE [LARGE SCALE GENOMIC DNA]</scope>
    <source>
        <strain evidence="5 6">LH1063</strain>
    </source>
</reference>
<dbReference type="InterPro" id="IPR017900">
    <property type="entry name" value="4Fe4S_Fe_S_CS"/>
</dbReference>
<dbReference type="SUPFAM" id="SSF54862">
    <property type="entry name" value="4Fe-4S ferredoxins"/>
    <property type="match status" value="1"/>
</dbReference>
<dbReference type="PROSITE" id="PS00198">
    <property type="entry name" value="4FE4S_FER_1"/>
    <property type="match status" value="1"/>
</dbReference>
<keyword evidence="3" id="KW-0411">Iron-sulfur</keyword>
<accession>A0ABT1MJH6</accession>
<evidence type="ECO:0000256" key="3">
    <source>
        <dbReference type="ARBA" id="ARBA00023014"/>
    </source>
</evidence>
<protein>
    <submittedName>
        <fullName evidence="5">4Fe-4S binding protein</fullName>
    </submittedName>
</protein>
<comment type="caution">
    <text evidence="5">The sequence shown here is derived from an EMBL/GenBank/DDBJ whole genome shotgun (WGS) entry which is preliminary data.</text>
</comment>
<evidence type="ECO:0000256" key="1">
    <source>
        <dbReference type="ARBA" id="ARBA00022723"/>
    </source>
</evidence>
<dbReference type="PROSITE" id="PS51379">
    <property type="entry name" value="4FE4S_FER_2"/>
    <property type="match status" value="1"/>
</dbReference>
<evidence type="ECO:0000256" key="2">
    <source>
        <dbReference type="ARBA" id="ARBA00023004"/>
    </source>
</evidence>
<dbReference type="InterPro" id="IPR017896">
    <property type="entry name" value="4Fe4S_Fe-S-bd"/>
</dbReference>
<organism evidence="5 6">
    <name type="scientific">Coprobacter tertius</name>
    <dbReference type="NCBI Taxonomy" id="2944915"/>
    <lineage>
        <taxon>Bacteria</taxon>
        <taxon>Pseudomonadati</taxon>
        <taxon>Bacteroidota</taxon>
        <taxon>Bacteroidia</taxon>
        <taxon>Bacteroidales</taxon>
        <taxon>Barnesiellaceae</taxon>
        <taxon>Coprobacter</taxon>
    </lineage>
</organism>
<dbReference type="Proteomes" id="UP001205603">
    <property type="component" value="Unassembled WGS sequence"/>
</dbReference>
<dbReference type="Gene3D" id="3.30.70.20">
    <property type="match status" value="1"/>
</dbReference>
<name>A0ABT1MJH6_9BACT</name>
<proteinExistence type="predicted"/>
<gene>
    <name evidence="5" type="ORF">NMU02_08880</name>
</gene>
<dbReference type="Pfam" id="PF00037">
    <property type="entry name" value="Fer4"/>
    <property type="match status" value="1"/>
</dbReference>
<feature type="domain" description="4Fe-4S ferredoxin-type" evidence="4">
    <location>
        <begin position="13"/>
        <end position="41"/>
    </location>
</feature>
<evidence type="ECO:0000313" key="5">
    <source>
        <dbReference type="EMBL" id="MCP9612204.1"/>
    </source>
</evidence>
<keyword evidence="1" id="KW-0479">Metal-binding</keyword>
<evidence type="ECO:0000259" key="4">
    <source>
        <dbReference type="PROSITE" id="PS51379"/>
    </source>
</evidence>
<keyword evidence="2" id="KW-0408">Iron</keyword>
<dbReference type="RefSeq" id="WP_255027516.1">
    <property type="nucleotide sequence ID" value="NZ_JANDHW010000007.1"/>
</dbReference>
<sequence length="41" mass="4542">MCPKEAISQVGNQLPQISEEKCIECGKCIKSCGMHAISFYH</sequence>
<evidence type="ECO:0000313" key="6">
    <source>
        <dbReference type="Proteomes" id="UP001205603"/>
    </source>
</evidence>
<keyword evidence="6" id="KW-1185">Reference proteome</keyword>
<dbReference type="EMBL" id="JANDHW010000007">
    <property type="protein sequence ID" value="MCP9612204.1"/>
    <property type="molecule type" value="Genomic_DNA"/>
</dbReference>